<gene>
    <name evidence="1" type="ORF">SAMN05660841_01670</name>
</gene>
<organism evidence="1 2">
    <name type="scientific">Sphingobacterium nematocida</name>
    <dbReference type="NCBI Taxonomy" id="1513896"/>
    <lineage>
        <taxon>Bacteria</taxon>
        <taxon>Pseudomonadati</taxon>
        <taxon>Bacteroidota</taxon>
        <taxon>Sphingobacteriia</taxon>
        <taxon>Sphingobacteriales</taxon>
        <taxon>Sphingobacteriaceae</taxon>
        <taxon>Sphingobacterium</taxon>
    </lineage>
</organism>
<dbReference type="RefSeq" id="WP_079642624.1">
    <property type="nucleotide sequence ID" value="NZ_FUZF01000005.1"/>
</dbReference>
<accession>A0A1T5CYQ2</accession>
<protein>
    <submittedName>
        <fullName evidence="1">Uncharacterized protein</fullName>
    </submittedName>
</protein>
<reference evidence="2" key="1">
    <citation type="submission" date="2017-02" db="EMBL/GenBank/DDBJ databases">
        <authorList>
            <person name="Varghese N."/>
            <person name="Submissions S."/>
        </authorList>
    </citation>
    <scope>NUCLEOTIDE SEQUENCE [LARGE SCALE GENOMIC DNA]</scope>
    <source>
        <strain evidence="2">DSM 24091</strain>
    </source>
</reference>
<sequence length="135" mass="15378">MKIKFDKKKSVPVFENIAKAGLDVIIDPQYTRTVNSYGTDSYGNKVPVDEEDTPLGDRILVRSTMMVGAIVGNELAKLVPPSTIETFRINYSRETYSKLYEDLSMYTIHLQSSPDYELVLLQKLREAMKQNKVKP</sequence>
<dbReference type="OrthoDB" id="711466at2"/>
<evidence type="ECO:0000313" key="2">
    <source>
        <dbReference type="Proteomes" id="UP000190150"/>
    </source>
</evidence>
<keyword evidence="2" id="KW-1185">Reference proteome</keyword>
<dbReference type="EMBL" id="FUZF01000005">
    <property type="protein sequence ID" value="SKB64615.1"/>
    <property type="molecule type" value="Genomic_DNA"/>
</dbReference>
<name>A0A1T5CYQ2_9SPHI</name>
<evidence type="ECO:0000313" key="1">
    <source>
        <dbReference type="EMBL" id="SKB64615.1"/>
    </source>
</evidence>
<proteinExistence type="predicted"/>
<dbReference type="AlphaFoldDB" id="A0A1T5CYQ2"/>
<dbReference type="Proteomes" id="UP000190150">
    <property type="component" value="Unassembled WGS sequence"/>
</dbReference>